<keyword evidence="5" id="KW-1185">Reference proteome</keyword>
<keyword evidence="3" id="KW-0472">Membrane</keyword>
<evidence type="ECO:0000313" key="4">
    <source>
        <dbReference type="Ensembl" id="ENSDLAP00005079323.1"/>
    </source>
</evidence>
<reference evidence="4" key="1">
    <citation type="submission" date="2025-08" db="UniProtKB">
        <authorList>
            <consortium name="Ensembl"/>
        </authorList>
    </citation>
    <scope>IDENTIFICATION</scope>
</reference>
<dbReference type="PANTHER" id="PTHR11860:SF87">
    <property type="entry name" value="CMRF35-LIKE MOLECULE 8"/>
    <property type="match status" value="1"/>
</dbReference>
<evidence type="ECO:0000256" key="3">
    <source>
        <dbReference type="ARBA" id="ARBA00023136"/>
    </source>
</evidence>
<proteinExistence type="predicted"/>
<dbReference type="Gene3D" id="2.60.40.10">
    <property type="entry name" value="Immunoglobulins"/>
    <property type="match status" value="1"/>
</dbReference>
<dbReference type="InterPro" id="IPR013783">
    <property type="entry name" value="Ig-like_fold"/>
</dbReference>
<dbReference type="GO" id="GO:0005886">
    <property type="term" value="C:plasma membrane"/>
    <property type="evidence" value="ECO:0007669"/>
    <property type="project" value="TreeGrafter"/>
</dbReference>
<dbReference type="Proteomes" id="UP000694389">
    <property type="component" value="Unassembled WGS sequence"/>
</dbReference>
<dbReference type="GeneTree" id="ENSGT01120000272041"/>
<dbReference type="GO" id="GO:0004888">
    <property type="term" value="F:transmembrane signaling receptor activity"/>
    <property type="evidence" value="ECO:0007669"/>
    <property type="project" value="TreeGrafter"/>
</dbReference>
<keyword evidence="2" id="KW-0812">Transmembrane</keyword>
<sequence length="135" mass="15684">MPKPLSIQELKEELSQLNALFLLLDAVRSSAREDVIKRTFSFKLLVLHRKYFCKDDCKEEDILVETTGFRGQKGRYKIRYIKGFSTGGFVFVRITQLTQSDSGQYRCGLDRPSSQDPYQEFRIIVTDGEFPFKVD</sequence>
<dbReference type="Ensembl" id="ENSDLAT00005089561.1">
    <property type="protein sequence ID" value="ENSDLAP00005079323.1"/>
    <property type="gene ID" value="ENSDLAG00005032204.1"/>
</dbReference>
<organism evidence="4 5">
    <name type="scientific">Dicentrarchus labrax</name>
    <name type="common">European seabass</name>
    <name type="synonym">Morone labrax</name>
    <dbReference type="NCBI Taxonomy" id="13489"/>
    <lineage>
        <taxon>Eukaryota</taxon>
        <taxon>Metazoa</taxon>
        <taxon>Chordata</taxon>
        <taxon>Craniata</taxon>
        <taxon>Vertebrata</taxon>
        <taxon>Euteleostomi</taxon>
        <taxon>Actinopterygii</taxon>
        <taxon>Neopterygii</taxon>
        <taxon>Teleostei</taxon>
        <taxon>Neoteleostei</taxon>
        <taxon>Acanthomorphata</taxon>
        <taxon>Eupercaria</taxon>
        <taxon>Moronidae</taxon>
        <taxon>Dicentrarchus</taxon>
    </lineage>
</organism>
<dbReference type="AlphaFoldDB" id="A0A8P4GIH2"/>
<reference evidence="4" key="2">
    <citation type="submission" date="2025-09" db="UniProtKB">
        <authorList>
            <consortium name="Ensembl"/>
        </authorList>
    </citation>
    <scope>IDENTIFICATION</scope>
</reference>
<evidence type="ECO:0000313" key="5">
    <source>
        <dbReference type="Proteomes" id="UP000694389"/>
    </source>
</evidence>
<dbReference type="InterPro" id="IPR050671">
    <property type="entry name" value="CD300_family_receptors"/>
</dbReference>
<accession>A0A8P4GIH2</accession>
<comment type="subcellular location">
    <subcellularLocation>
        <location evidence="1">Membrane</location>
    </subcellularLocation>
</comment>
<evidence type="ECO:0000256" key="2">
    <source>
        <dbReference type="ARBA" id="ARBA00022692"/>
    </source>
</evidence>
<evidence type="ECO:0000256" key="1">
    <source>
        <dbReference type="ARBA" id="ARBA00004370"/>
    </source>
</evidence>
<name>A0A8P4GIH2_DICLA</name>
<dbReference type="PANTHER" id="PTHR11860">
    <property type="entry name" value="POLYMERIC-IMMUNOGLOBULIN RECEPTOR"/>
    <property type="match status" value="1"/>
</dbReference>
<evidence type="ECO:0008006" key="6">
    <source>
        <dbReference type="Google" id="ProtNLM"/>
    </source>
</evidence>
<protein>
    <recommendedName>
        <fullName evidence="6">Immunoglobulin V-set domain-containing protein</fullName>
    </recommendedName>
</protein>